<dbReference type="RefSeq" id="WP_166178078.1">
    <property type="nucleotide sequence ID" value="NZ_CP045119.1"/>
</dbReference>
<organism evidence="2 3">
    <name type="scientific">Rubrobacter tropicus</name>
    <dbReference type="NCBI Taxonomy" id="2653851"/>
    <lineage>
        <taxon>Bacteria</taxon>
        <taxon>Bacillati</taxon>
        <taxon>Actinomycetota</taxon>
        <taxon>Rubrobacteria</taxon>
        <taxon>Rubrobacterales</taxon>
        <taxon>Rubrobacteraceae</taxon>
        <taxon>Rubrobacter</taxon>
    </lineage>
</organism>
<dbReference type="EMBL" id="CP045119">
    <property type="protein sequence ID" value="QIN84164.1"/>
    <property type="molecule type" value="Genomic_DNA"/>
</dbReference>
<accession>A0A6G8QCC7</accession>
<dbReference type="AlphaFoldDB" id="A0A6G8QCC7"/>
<gene>
    <name evidence="2" type="ORF">GBA63_17055</name>
</gene>
<feature type="chain" id="PRO_5026073651" evidence="1">
    <location>
        <begin position="25"/>
        <end position="143"/>
    </location>
</feature>
<protein>
    <submittedName>
        <fullName evidence="2">Uncharacterized protein</fullName>
    </submittedName>
</protein>
<evidence type="ECO:0000256" key="1">
    <source>
        <dbReference type="SAM" id="SignalP"/>
    </source>
</evidence>
<dbReference type="KEGG" id="rub:GBA63_17055"/>
<sequence length="143" mass="15092">MRRIVVVSALVAALMALGAGAVFAQDGSAGTTKEDGVSVIKAGNQRIQCTGVPCIATGNDDLVFERIGNGKQDRIILRGGDDQVRANAYGNDRDVIRGTSGFDLIYVDDGDTRDRIFGGKGRDKCFVDARAEAVAGCSRIIVQ</sequence>
<dbReference type="SUPFAM" id="SSF51120">
    <property type="entry name" value="beta-Roll"/>
    <property type="match status" value="1"/>
</dbReference>
<dbReference type="Proteomes" id="UP000501452">
    <property type="component" value="Chromosome"/>
</dbReference>
<name>A0A6G8QCC7_9ACTN</name>
<dbReference type="InterPro" id="IPR011049">
    <property type="entry name" value="Serralysin-like_metalloprot_C"/>
</dbReference>
<evidence type="ECO:0000313" key="2">
    <source>
        <dbReference type="EMBL" id="QIN84164.1"/>
    </source>
</evidence>
<keyword evidence="1" id="KW-0732">Signal</keyword>
<keyword evidence="3" id="KW-1185">Reference proteome</keyword>
<reference evidence="2 3" key="1">
    <citation type="submission" date="2019-10" db="EMBL/GenBank/DDBJ databases">
        <title>Rubrobacter sp nov SCSIO 52090 isolated from a deep-sea sediment in the South China Sea.</title>
        <authorList>
            <person name="Chen R.W."/>
        </authorList>
    </citation>
    <scope>NUCLEOTIDE SEQUENCE [LARGE SCALE GENOMIC DNA]</scope>
    <source>
        <strain evidence="2 3">SCSIO 52909</strain>
    </source>
</reference>
<feature type="signal peptide" evidence="1">
    <location>
        <begin position="1"/>
        <end position="24"/>
    </location>
</feature>
<evidence type="ECO:0000313" key="3">
    <source>
        <dbReference type="Proteomes" id="UP000501452"/>
    </source>
</evidence>
<proteinExistence type="predicted"/>